<protein>
    <submittedName>
        <fullName evidence="2">Sugar-specific transcriptional regulator TrmB</fullName>
    </submittedName>
</protein>
<evidence type="ECO:0000259" key="1">
    <source>
        <dbReference type="Pfam" id="PF01978"/>
    </source>
</evidence>
<accession>A0A1G8UVE5</accession>
<dbReference type="InterPro" id="IPR002831">
    <property type="entry name" value="Tscrpt_reg_TrmB_N"/>
</dbReference>
<dbReference type="InterPro" id="IPR036390">
    <property type="entry name" value="WH_DNA-bd_sf"/>
</dbReference>
<gene>
    <name evidence="2" type="ORF">SAMN05216226_105136</name>
</gene>
<dbReference type="SUPFAM" id="SSF46785">
    <property type="entry name" value="Winged helix' DNA-binding domain"/>
    <property type="match status" value="1"/>
</dbReference>
<dbReference type="Pfam" id="PF01978">
    <property type="entry name" value="TrmB"/>
    <property type="match status" value="1"/>
</dbReference>
<dbReference type="InterPro" id="IPR051797">
    <property type="entry name" value="TrmB-like"/>
</dbReference>
<evidence type="ECO:0000313" key="3">
    <source>
        <dbReference type="Proteomes" id="UP000198856"/>
    </source>
</evidence>
<proteinExistence type="predicted"/>
<dbReference type="PANTHER" id="PTHR34293">
    <property type="entry name" value="HTH-TYPE TRANSCRIPTIONAL REGULATOR TRMBL2"/>
    <property type="match status" value="1"/>
</dbReference>
<name>A0A1G8UVE5_9EURY</name>
<organism evidence="2 3">
    <name type="scientific">Halovenus aranensis</name>
    <dbReference type="NCBI Taxonomy" id="890420"/>
    <lineage>
        <taxon>Archaea</taxon>
        <taxon>Methanobacteriati</taxon>
        <taxon>Methanobacteriota</taxon>
        <taxon>Stenosarchaea group</taxon>
        <taxon>Halobacteria</taxon>
        <taxon>Halobacteriales</taxon>
        <taxon>Haloarculaceae</taxon>
        <taxon>Halovenus</taxon>
    </lineage>
</organism>
<dbReference type="InterPro" id="IPR036388">
    <property type="entry name" value="WH-like_DNA-bd_sf"/>
</dbReference>
<dbReference type="OrthoDB" id="30795at2157"/>
<dbReference type="PANTHER" id="PTHR34293:SF1">
    <property type="entry name" value="HTH-TYPE TRANSCRIPTIONAL REGULATOR TRMBL2"/>
    <property type="match status" value="1"/>
</dbReference>
<dbReference type="STRING" id="890420.SAMN05216226_105136"/>
<dbReference type="Proteomes" id="UP000198856">
    <property type="component" value="Unassembled WGS sequence"/>
</dbReference>
<feature type="domain" description="Transcription regulator TrmB N-terminal" evidence="1">
    <location>
        <begin position="14"/>
        <end position="80"/>
    </location>
</feature>
<dbReference type="RefSeq" id="WP_176765260.1">
    <property type="nucleotide sequence ID" value="NZ_FNFC01000005.1"/>
</dbReference>
<evidence type="ECO:0000313" key="2">
    <source>
        <dbReference type="EMBL" id="SDJ57547.1"/>
    </source>
</evidence>
<dbReference type="Gene3D" id="1.10.10.10">
    <property type="entry name" value="Winged helix-like DNA-binding domain superfamily/Winged helix DNA-binding domain"/>
    <property type="match status" value="1"/>
</dbReference>
<reference evidence="2 3" key="1">
    <citation type="submission" date="2016-10" db="EMBL/GenBank/DDBJ databases">
        <authorList>
            <person name="de Groot N.N."/>
        </authorList>
    </citation>
    <scope>NUCLEOTIDE SEQUENCE [LARGE SCALE GENOMIC DNA]</scope>
    <source>
        <strain evidence="2 3">IBRC-M10015</strain>
    </source>
</reference>
<sequence length="276" mass="30760">MEDISDREQAIELLQQLGLQEYEAKAFVALTRLPHGTAKDISEISEVPRTRVYDAVRVLESKGLVEIQHSNPQQFRAVSIDEAADTLQREYRTRTETLRDTLDTIEPTSTDVEADVPHEVWALSGTTAITSRTQQLLSEAEEEIVFVLGDESVFTESLVESLNTARKREVRVMIGTTAESVQNRVQDSLPEAEVFVSGLEWLSESAPPADDTEISRMVLIDRSTILVSTFHQTPGDEREHEQAVFGRGFDNGLVTLARRLMATGLPSVESSESTEQ</sequence>
<dbReference type="EMBL" id="FNFC01000005">
    <property type="protein sequence ID" value="SDJ57547.1"/>
    <property type="molecule type" value="Genomic_DNA"/>
</dbReference>
<dbReference type="AlphaFoldDB" id="A0A1G8UVE5"/>
<keyword evidence="3" id="KW-1185">Reference proteome</keyword>